<dbReference type="InterPro" id="IPR032315">
    <property type="entry name" value="DUF4846"/>
</dbReference>
<evidence type="ECO:0000313" key="3">
    <source>
        <dbReference type="Proteomes" id="UP001198983"/>
    </source>
</evidence>
<organism evidence="2 3">
    <name type="scientific">Terrisporobacter hibernicus</name>
    <dbReference type="NCBI Taxonomy" id="2813371"/>
    <lineage>
        <taxon>Bacteria</taxon>
        <taxon>Bacillati</taxon>
        <taxon>Bacillota</taxon>
        <taxon>Clostridia</taxon>
        <taxon>Peptostreptococcales</taxon>
        <taxon>Peptostreptococcaceae</taxon>
        <taxon>Terrisporobacter</taxon>
    </lineage>
</organism>
<accession>A0AAX2ZJ35</accession>
<dbReference type="Pfam" id="PF16138">
    <property type="entry name" value="DUF4846"/>
    <property type="match status" value="1"/>
</dbReference>
<dbReference type="AlphaFoldDB" id="A0AAX2ZJ35"/>
<keyword evidence="3" id="KW-1185">Reference proteome</keyword>
<dbReference type="Proteomes" id="UP001198983">
    <property type="component" value="Chromosome"/>
</dbReference>
<dbReference type="RefSeq" id="WP_228416795.1">
    <property type="nucleotide sequence ID" value="NZ_CP081135.1"/>
</dbReference>
<reference evidence="2 3" key="1">
    <citation type="journal article" date="2023" name="Int. J. Syst. Evol. Microbiol.">
        <title>Terrisporobacter hibernicus sp. nov., isolated from bovine faeces in Northern Ireland.</title>
        <authorList>
            <person name="Mitchell M."/>
            <person name="Nguyen S.V."/>
            <person name="Connor M."/>
            <person name="Fairley D.J."/>
            <person name="Donoghue O."/>
            <person name="Marshall H."/>
            <person name="Koolman L."/>
            <person name="McMullan G."/>
            <person name="Schaffer K.E."/>
            <person name="McGrath J.W."/>
            <person name="Fanning S."/>
        </authorList>
    </citation>
    <scope>NUCLEOTIDE SEQUENCE [LARGE SCALE GENOMIC DNA]</scope>
    <source>
        <strain evidence="2 3">MCA3</strain>
    </source>
</reference>
<proteinExistence type="predicted"/>
<protein>
    <submittedName>
        <fullName evidence="2">DUF4846 domain-containing protein</fullName>
    </submittedName>
</protein>
<sequence length="297" mass="34251">MKKSLRIILLVILVILLIGLPLLWKNISQTSQTSENKTSSKDTSTYNYINKDGKTLESRINTPEGFTRISSDKNSMGEFLRQYPLKKDGSPVLLYNGKEKANQSAHAAVFDMHLGDRNLQQCADSVIRVYAEYFYEQKQFDKIKFHFVDGFLCDYEKWRNGYRVKTNGNSSSWVKTSKFNDSKESFESYLNMVFAYASTLSLEEESKKIKPDEMQIGDIFITGGSPGHVVIVVDMCENDKGEKGFLLAQGYMPAQEFHILKSNRGDNNPWYYVSDIKYPFKTPGYTFEKECFRRLDY</sequence>
<gene>
    <name evidence="2" type="ORF">JW646_04815</name>
</gene>
<dbReference type="KEGG" id="tem:JW646_04815"/>
<keyword evidence="1" id="KW-0812">Transmembrane</keyword>
<feature type="transmembrane region" description="Helical" evidence="1">
    <location>
        <begin position="7"/>
        <end position="24"/>
    </location>
</feature>
<dbReference type="EMBL" id="CP081135">
    <property type="protein sequence ID" value="UEL48775.1"/>
    <property type="molecule type" value="Genomic_DNA"/>
</dbReference>
<evidence type="ECO:0000256" key="1">
    <source>
        <dbReference type="SAM" id="Phobius"/>
    </source>
</evidence>
<name>A0AAX2ZJ35_9FIRM</name>
<evidence type="ECO:0000313" key="2">
    <source>
        <dbReference type="EMBL" id="UEL48775.1"/>
    </source>
</evidence>
<keyword evidence="1" id="KW-1133">Transmembrane helix</keyword>
<keyword evidence="1" id="KW-0472">Membrane</keyword>